<organism evidence="4">
    <name type="scientific">Pontimicrobium sp. SW4</name>
    <dbReference type="NCBI Taxonomy" id="3153519"/>
    <lineage>
        <taxon>Bacteria</taxon>
        <taxon>Pseudomonadati</taxon>
        <taxon>Bacteroidota</taxon>
        <taxon>Flavobacteriia</taxon>
        <taxon>Flavobacteriales</taxon>
        <taxon>Flavobacteriaceae</taxon>
        <taxon>Pontimicrobium</taxon>
    </lineage>
</organism>
<dbReference type="InterPro" id="IPR000801">
    <property type="entry name" value="Esterase-like"/>
</dbReference>
<dbReference type="SUPFAM" id="SSF53474">
    <property type="entry name" value="alpha/beta-Hydrolases"/>
    <property type="match status" value="1"/>
</dbReference>
<evidence type="ECO:0000313" key="3">
    <source>
        <dbReference type="EMBL" id="XBG61294.1"/>
    </source>
</evidence>
<feature type="signal peptide" evidence="2">
    <location>
        <begin position="1"/>
        <end position="22"/>
    </location>
</feature>
<dbReference type="GO" id="GO:0016787">
    <property type="term" value="F:hydrolase activity"/>
    <property type="evidence" value="ECO:0007669"/>
    <property type="project" value="UniProtKB-KW"/>
</dbReference>
<dbReference type="EMBL" id="CP157199">
    <property type="protein sequence ID" value="XBG61317.1"/>
    <property type="molecule type" value="Genomic_DNA"/>
</dbReference>
<evidence type="ECO:0000256" key="1">
    <source>
        <dbReference type="SAM" id="Coils"/>
    </source>
</evidence>
<name>A0AAU7BT27_9FLAO</name>
<proteinExistence type="predicted"/>
<dbReference type="SUPFAM" id="SSF48452">
    <property type="entry name" value="TPR-like"/>
    <property type="match status" value="1"/>
</dbReference>
<dbReference type="InterPro" id="IPR011990">
    <property type="entry name" value="TPR-like_helical_dom_sf"/>
</dbReference>
<dbReference type="Pfam" id="PF00756">
    <property type="entry name" value="Esterase"/>
    <property type="match status" value="1"/>
</dbReference>
<keyword evidence="1" id="KW-0175">Coiled coil</keyword>
<dbReference type="PANTHER" id="PTHR48098">
    <property type="entry name" value="ENTEROCHELIN ESTERASE-RELATED"/>
    <property type="match status" value="1"/>
</dbReference>
<dbReference type="Gene3D" id="1.25.40.10">
    <property type="entry name" value="Tetratricopeptide repeat domain"/>
    <property type="match status" value="1"/>
</dbReference>
<feature type="coiled-coil region" evidence="1">
    <location>
        <begin position="380"/>
        <end position="414"/>
    </location>
</feature>
<dbReference type="RefSeq" id="WP_347923747.1">
    <property type="nucleotide sequence ID" value="NZ_CP157199.1"/>
</dbReference>
<protein>
    <submittedName>
        <fullName evidence="4">Alpha/beta hydrolase-fold protein</fullName>
    </submittedName>
</protein>
<keyword evidence="2" id="KW-0732">Signal</keyword>
<sequence length="416" mass="48756">MKKYIFRIVTIIGLVLSNLCFSQTSNNEIVIGKSYTITSNSLKDERLVEVYLPESYSTTEAAYPVLYIFDGQMHFENGIAIQKSLQTPGVIPEMIVVGVMNEYPSRRDLGWSNKEVYHSFLEQELIPFVNENFRTNNERVLFGWEQGAFMATYMVLNKKPLFNGVILSNGGNATPEMLTEFVNSNAKETFYMYMVNSIKDIYTIQYSDKFFELIDKSTPSNLEFKYEKLNEETHETLPYLALFHGLKYFYHNYKTLDYSSFKEYEDLGGLPYLKKYFSERGRRFGFSTHIADETKNGLIWLAWNKDNFNYFKFFMTEFKDVLSTKRYDSAYWQNRFGQMYLKHKDLDTAIMYFSNGINTYGDSRELSQMYYGLSKAFAGKKQKRKAINNIKLAIKTAENKSEESLNDYKTYLAELR</sequence>
<evidence type="ECO:0000313" key="4">
    <source>
        <dbReference type="EMBL" id="XBG61317.1"/>
    </source>
</evidence>
<accession>A0AAU7BT27</accession>
<reference evidence="4" key="1">
    <citation type="submission" date="2024-05" db="EMBL/GenBank/DDBJ databases">
        <title>Pontimicrobium maritimus sp. nov., isolated form sea water.</title>
        <authorList>
            <person name="Muhammad N."/>
            <person name="Vuong T.Q."/>
            <person name="Han H.L."/>
            <person name="Kim S.-G."/>
        </authorList>
    </citation>
    <scope>NUCLEOTIDE SEQUENCE</scope>
    <source>
        <strain evidence="4">SW4</strain>
    </source>
</reference>
<gene>
    <name evidence="4" type="ORF">ABGB03_00075</name>
    <name evidence="3" type="ORF">ABGB03_15680</name>
</gene>
<evidence type="ECO:0000256" key="2">
    <source>
        <dbReference type="SAM" id="SignalP"/>
    </source>
</evidence>
<dbReference type="AlphaFoldDB" id="A0AAU7BT27"/>
<dbReference type="InterPro" id="IPR029058">
    <property type="entry name" value="AB_hydrolase_fold"/>
</dbReference>
<feature type="chain" id="PRO_5043288503" evidence="2">
    <location>
        <begin position="23"/>
        <end position="416"/>
    </location>
</feature>
<dbReference type="Gene3D" id="3.40.50.1820">
    <property type="entry name" value="alpha/beta hydrolase"/>
    <property type="match status" value="1"/>
</dbReference>
<keyword evidence="4" id="KW-0378">Hydrolase</keyword>
<dbReference type="PANTHER" id="PTHR48098:SF6">
    <property type="entry name" value="FERRI-BACILLIBACTIN ESTERASE BESA"/>
    <property type="match status" value="1"/>
</dbReference>
<dbReference type="InterPro" id="IPR050583">
    <property type="entry name" value="Mycobacterial_A85_antigen"/>
</dbReference>
<dbReference type="EMBL" id="CP157199">
    <property type="protein sequence ID" value="XBG61294.1"/>
    <property type="molecule type" value="Genomic_DNA"/>
</dbReference>